<keyword evidence="14" id="KW-1185">Reference proteome</keyword>
<keyword evidence="4 8" id="KW-0812">Transmembrane</keyword>
<dbReference type="NCBIfam" id="TIGR04056">
    <property type="entry name" value="OMP_RagA_SusC"/>
    <property type="match status" value="1"/>
</dbReference>
<dbReference type="OrthoDB" id="9768177at2"/>
<dbReference type="NCBIfam" id="TIGR04057">
    <property type="entry name" value="SusC_RagA_signa"/>
    <property type="match status" value="1"/>
</dbReference>
<evidence type="ECO:0000256" key="6">
    <source>
        <dbReference type="ARBA" id="ARBA00023136"/>
    </source>
</evidence>
<dbReference type="PROSITE" id="PS00018">
    <property type="entry name" value="EF_HAND_1"/>
    <property type="match status" value="1"/>
</dbReference>
<evidence type="ECO:0000256" key="9">
    <source>
        <dbReference type="RuleBase" id="RU003357"/>
    </source>
</evidence>
<keyword evidence="3 8" id="KW-1134">Transmembrane beta strand</keyword>
<comment type="caution">
    <text evidence="13">The sequence shown here is derived from an EMBL/GenBank/DDBJ whole genome shotgun (WGS) entry which is preliminary data.</text>
</comment>
<dbReference type="Gene3D" id="2.170.130.10">
    <property type="entry name" value="TonB-dependent receptor, plug domain"/>
    <property type="match status" value="1"/>
</dbReference>
<dbReference type="Pfam" id="PF13715">
    <property type="entry name" value="CarbopepD_reg_2"/>
    <property type="match status" value="1"/>
</dbReference>
<dbReference type="Proteomes" id="UP000294155">
    <property type="component" value="Unassembled WGS sequence"/>
</dbReference>
<name>A0A4Q5LEQ9_9BACT</name>
<evidence type="ECO:0000256" key="10">
    <source>
        <dbReference type="SAM" id="SignalP"/>
    </source>
</evidence>
<dbReference type="AlphaFoldDB" id="A0A4Q5LEQ9"/>
<evidence type="ECO:0000313" key="14">
    <source>
        <dbReference type="Proteomes" id="UP000294155"/>
    </source>
</evidence>
<evidence type="ECO:0000256" key="4">
    <source>
        <dbReference type="ARBA" id="ARBA00022692"/>
    </source>
</evidence>
<dbReference type="InterPro" id="IPR000531">
    <property type="entry name" value="Beta-barrel_TonB"/>
</dbReference>
<protein>
    <submittedName>
        <fullName evidence="13">SusC/RagA family TonB-linked outer membrane protein</fullName>
    </submittedName>
</protein>
<evidence type="ECO:0000256" key="2">
    <source>
        <dbReference type="ARBA" id="ARBA00022448"/>
    </source>
</evidence>
<evidence type="ECO:0000256" key="7">
    <source>
        <dbReference type="ARBA" id="ARBA00023237"/>
    </source>
</evidence>
<keyword evidence="2 8" id="KW-0813">Transport</keyword>
<sequence length="1003" mass="109515">MKHPYLPKLLFLLLFFCAGFTGAFAQTGSVSGRVVDEKSQGMPGVTVLIEGTSLGNSTNSDGTFSILNVPAGPHTLVTSFVGYTSQRIPVTVVSGQNATVAGITLGENTTLLSEAVVVGYGTQRRQDVTSSITTVSSREFVQGQITTPEQLINGKVAGVQITSNSGQPGSGSTIRIRGGSSLNASNDPLVIIDGVPVDNNELKGAPSALSLVNPNDIETFTVLKDASATAIYGSRASNGVILITTKKGLQGEKTRVNFNTQFSVSKNYKQTEVLSGDQIRAIVNEKGTDDQKALANLFPGTNTNWQDQIYRTANTSDNNLSVTGSAGKLPYRASVGYLTQQGLLKTNDLKRNSVSLGLTPVLLDGNLKVDLNVKGSWVDNNYADQGVVGTATFFDPTKPVFAPGAGYAAYGGYYQPLDLTSTTGGLVGLAPTNPVARLEQRRDRSTIKRSIGNVQLDYKMPFLTDLRANLNLGYDISRSNGTTFVPAIAASEINRKGVNDHYSQSRDNKLLEFYLNYSKQLPNDLGRLDLLAGHSYQDFRRNTPFQQAYQADGQLVSTKSGFDAYSRNVLISFYGRLNYNYKDRYLVTASLRNDASSRFAKSVRNGLFPAVSAAWRVKGEDFLANNTLISDLKFRVSYGVTGQQDIVGNDYPSLANYNPGESTVGYQFGGIYYPTLRISPYDTNIKWEETKTYNAGLDYGILDNRLVGTVDVYLRKTNDLIALITARAGTNFSNQFFTNAGNLENRGLELGLTGQVVRSTDINWTLNANATLNRNKITNLGQESANAGPGNRFEGIDGGTGNNIKVNTAGYPVGSYYVYQQVYENGKPVLDKYVDRNNDGQINEQDLYRYHSAAPKATYGLSSNLSVHKATLAFTLRSYQKNYVYDNVRSNNSYYTNVLQAQPFLGNATPELLNSQFAAPGEKTRLSDYWVHDASFIRMDNITLGYDFGSLIQESTNLHLTFAVQNVFTVTKYKGLDPEIFNGLDKNLYPRPRTFTVGLNFGL</sequence>
<dbReference type="InterPro" id="IPR018247">
    <property type="entry name" value="EF_Hand_1_Ca_BS"/>
</dbReference>
<dbReference type="InterPro" id="IPR023997">
    <property type="entry name" value="TonB-dep_OMP_SusC/RagA_CS"/>
</dbReference>
<keyword evidence="6 8" id="KW-0472">Membrane</keyword>
<keyword evidence="10" id="KW-0732">Signal</keyword>
<evidence type="ECO:0000259" key="12">
    <source>
        <dbReference type="Pfam" id="PF07715"/>
    </source>
</evidence>
<dbReference type="InterPro" id="IPR008969">
    <property type="entry name" value="CarboxyPept-like_regulatory"/>
</dbReference>
<gene>
    <name evidence="13" type="ORF">EWM57_04610</name>
</gene>
<dbReference type="PROSITE" id="PS52016">
    <property type="entry name" value="TONB_DEPENDENT_REC_3"/>
    <property type="match status" value="1"/>
</dbReference>
<keyword evidence="5 9" id="KW-0798">TonB box</keyword>
<organism evidence="13 14">
    <name type="scientific">Hymenobacter persicinus</name>
    <dbReference type="NCBI Taxonomy" id="2025506"/>
    <lineage>
        <taxon>Bacteria</taxon>
        <taxon>Pseudomonadati</taxon>
        <taxon>Bacteroidota</taxon>
        <taxon>Cytophagia</taxon>
        <taxon>Cytophagales</taxon>
        <taxon>Hymenobacteraceae</taxon>
        <taxon>Hymenobacter</taxon>
    </lineage>
</organism>
<reference evidence="13 14" key="1">
    <citation type="submission" date="2019-02" db="EMBL/GenBank/DDBJ databases">
        <title>Bacterial novel species isolated from soil.</title>
        <authorList>
            <person name="Jung H.-Y."/>
        </authorList>
    </citation>
    <scope>NUCLEOTIDE SEQUENCE [LARGE SCALE GENOMIC DNA]</scope>
    <source>
        <strain evidence="13 14">1-3-3-3</strain>
    </source>
</reference>
<comment type="subcellular location">
    <subcellularLocation>
        <location evidence="1 8">Cell outer membrane</location>
        <topology evidence="1 8">Multi-pass membrane protein</topology>
    </subcellularLocation>
</comment>
<dbReference type="InterPro" id="IPR039426">
    <property type="entry name" value="TonB-dep_rcpt-like"/>
</dbReference>
<keyword evidence="7 8" id="KW-0998">Cell outer membrane</keyword>
<feature type="domain" description="TonB-dependent receptor-like beta-barrel" evidence="11">
    <location>
        <begin position="410"/>
        <end position="967"/>
    </location>
</feature>
<evidence type="ECO:0000259" key="11">
    <source>
        <dbReference type="Pfam" id="PF00593"/>
    </source>
</evidence>
<evidence type="ECO:0000256" key="3">
    <source>
        <dbReference type="ARBA" id="ARBA00022452"/>
    </source>
</evidence>
<dbReference type="Gene3D" id="2.40.170.20">
    <property type="entry name" value="TonB-dependent receptor, beta-barrel domain"/>
    <property type="match status" value="1"/>
</dbReference>
<dbReference type="EMBL" id="SEWE01000006">
    <property type="protein sequence ID" value="RYU82469.1"/>
    <property type="molecule type" value="Genomic_DNA"/>
</dbReference>
<evidence type="ECO:0000256" key="8">
    <source>
        <dbReference type="PROSITE-ProRule" id="PRU01360"/>
    </source>
</evidence>
<dbReference type="GO" id="GO:0009279">
    <property type="term" value="C:cell outer membrane"/>
    <property type="evidence" value="ECO:0007669"/>
    <property type="project" value="UniProtKB-SubCell"/>
</dbReference>
<dbReference type="SUPFAM" id="SSF56935">
    <property type="entry name" value="Porins"/>
    <property type="match status" value="1"/>
</dbReference>
<dbReference type="InterPro" id="IPR037066">
    <property type="entry name" value="Plug_dom_sf"/>
</dbReference>
<accession>A0A4Q5LEQ9</accession>
<dbReference type="SUPFAM" id="SSF49464">
    <property type="entry name" value="Carboxypeptidase regulatory domain-like"/>
    <property type="match status" value="1"/>
</dbReference>
<dbReference type="Pfam" id="PF00593">
    <property type="entry name" value="TonB_dep_Rec_b-barrel"/>
    <property type="match status" value="1"/>
</dbReference>
<dbReference type="FunFam" id="2.170.130.10:FF:000008">
    <property type="entry name" value="SusC/RagA family TonB-linked outer membrane protein"/>
    <property type="match status" value="1"/>
</dbReference>
<proteinExistence type="inferred from homology"/>
<comment type="similarity">
    <text evidence="8 9">Belongs to the TonB-dependent receptor family.</text>
</comment>
<evidence type="ECO:0000256" key="1">
    <source>
        <dbReference type="ARBA" id="ARBA00004571"/>
    </source>
</evidence>
<dbReference type="InterPro" id="IPR036942">
    <property type="entry name" value="Beta-barrel_TonB_sf"/>
</dbReference>
<feature type="signal peptide" evidence="10">
    <location>
        <begin position="1"/>
        <end position="25"/>
    </location>
</feature>
<dbReference type="InterPro" id="IPR012910">
    <property type="entry name" value="Plug_dom"/>
</dbReference>
<dbReference type="RefSeq" id="WP_129919961.1">
    <property type="nucleotide sequence ID" value="NZ_SEWE01000006.1"/>
</dbReference>
<evidence type="ECO:0000313" key="13">
    <source>
        <dbReference type="EMBL" id="RYU82469.1"/>
    </source>
</evidence>
<feature type="chain" id="PRO_5020887823" evidence="10">
    <location>
        <begin position="26"/>
        <end position="1003"/>
    </location>
</feature>
<dbReference type="Gene3D" id="2.60.40.1120">
    <property type="entry name" value="Carboxypeptidase-like, regulatory domain"/>
    <property type="match status" value="1"/>
</dbReference>
<dbReference type="InterPro" id="IPR023996">
    <property type="entry name" value="TonB-dep_OMP_SusC/RagA"/>
</dbReference>
<evidence type="ECO:0000256" key="5">
    <source>
        <dbReference type="ARBA" id="ARBA00023077"/>
    </source>
</evidence>
<dbReference type="Pfam" id="PF07715">
    <property type="entry name" value="Plug"/>
    <property type="match status" value="1"/>
</dbReference>
<feature type="domain" description="TonB-dependent receptor plug" evidence="12">
    <location>
        <begin position="125"/>
        <end position="240"/>
    </location>
</feature>